<dbReference type="OrthoDB" id="9773156at2"/>
<evidence type="ECO:0000256" key="2">
    <source>
        <dbReference type="ARBA" id="ARBA00012528"/>
    </source>
</evidence>
<dbReference type="EMBL" id="APHR01000040">
    <property type="protein sequence ID" value="EMR12825.1"/>
    <property type="molecule type" value="Genomic_DNA"/>
</dbReference>
<dbReference type="eggNOG" id="COG3706">
    <property type="taxonomic scope" value="Bacteria"/>
</dbReference>
<dbReference type="GO" id="GO:0043709">
    <property type="term" value="P:cell adhesion involved in single-species biofilm formation"/>
    <property type="evidence" value="ECO:0007669"/>
    <property type="project" value="TreeGrafter"/>
</dbReference>
<name>M7PG32_9GAMM</name>
<dbReference type="NCBIfam" id="TIGR00254">
    <property type="entry name" value="GGDEF"/>
    <property type="match status" value="1"/>
</dbReference>
<organism evidence="6 7">
    <name type="scientific">Methylophaga lonarensis MPL</name>
    <dbReference type="NCBI Taxonomy" id="1286106"/>
    <lineage>
        <taxon>Bacteria</taxon>
        <taxon>Pseudomonadati</taxon>
        <taxon>Pseudomonadota</taxon>
        <taxon>Gammaproteobacteria</taxon>
        <taxon>Thiotrichales</taxon>
        <taxon>Piscirickettsiaceae</taxon>
        <taxon>Methylophaga</taxon>
    </lineage>
</organism>
<dbReference type="GO" id="GO:0005886">
    <property type="term" value="C:plasma membrane"/>
    <property type="evidence" value="ECO:0007669"/>
    <property type="project" value="TreeGrafter"/>
</dbReference>
<evidence type="ECO:0000313" key="6">
    <source>
        <dbReference type="EMBL" id="EMR12825.1"/>
    </source>
</evidence>
<dbReference type="InterPro" id="IPR029787">
    <property type="entry name" value="Nucleotide_cyclase"/>
</dbReference>
<evidence type="ECO:0000256" key="4">
    <source>
        <dbReference type="SAM" id="Phobius"/>
    </source>
</evidence>
<dbReference type="InterPro" id="IPR000160">
    <property type="entry name" value="GGDEF_dom"/>
</dbReference>
<dbReference type="PANTHER" id="PTHR45138">
    <property type="entry name" value="REGULATORY COMPONENTS OF SENSORY TRANSDUCTION SYSTEM"/>
    <property type="match status" value="1"/>
</dbReference>
<accession>M7PG32</accession>
<keyword evidence="4" id="KW-1133">Transmembrane helix</keyword>
<dbReference type="InterPro" id="IPR050469">
    <property type="entry name" value="Diguanylate_Cyclase"/>
</dbReference>
<evidence type="ECO:0000313" key="7">
    <source>
        <dbReference type="Proteomes" id="UP000012019"/>
    </source>
</evidence>
<keyword evidence="7" id="KW-1185">Reference proteome</keyword>
<sequence>MGIWDKLLDGSFMPHGHCLLWLPDLLFLHVTGDALTVIAYFVIPTALVYLVNKRADLAFNWIFIMFAAFIFLCGVTHLLSLINIWHGYYYIEGISKLATGLISILTAVMVWRLVPAALAIPSNADFRSKNEALLKAQNELLAANQLLEQRVLERTRELEHQARTDALTGILNRGGLMERLKMEIDRASRYHQKLSVLMVDLDHFKDVNDKFGHLTGDAVLIEMSNLLIKAARATDVLGRFGGEEYLLVLPETDAQSARQLAERIRRDVEQHRFVQDDGSYLSLTCSIGVTELRADQDKTSLLQVVDRMLYDAKESGRNTVVVSDSDSAD</sequence>
<dbReference type="AlphaFoldDB" id="M7PG32"/>
<dbReference type="Pfam" id="PF00990">
    <property type="entry name" value="GGDEF"/>
    <property type="match status" value="1"/>
</dbReference>
<dbReference type="FunFam" id="3.30.70.270:FF:000001">
    <property type="entry name" value="Diguanylate cyclase domain protein"/>
    <property type="match status" value="1"/>
</dbReference>
<feature type="transmembrane region" description="Helical" evidence="4">
    <location>
        <begin position="26"/>
        <end position="51"/>
    </location>
</feature>
<dbReference type="Proteomes" id="UP000012019">
    <property type="component" value="Unassembled WGS sequence"/>
</dbReference>
<comment type="cofactor">
    <cofactor evidence="1">
        <name>Mg(2+)</name>
        <dbReference type="ChEBI" id="CHEBI:18420"/>
    </cofactor>
</comment>
<dbReference type="SMART" id="SM00267">
    <property type="entry name" value="GGDEF"/>
    <property type="match status" value="1"/>
</dbReference>
<comment type="catalytic activity">
    <reaction evidence="3">
        <text>2 GTP = 3',3'-c-di-GMP + 2 diphosphate</text>
        <dbReference type="Rhea" id="RHEA:24898"/>
        <dbReference type="ChEBI" id="CHEBI:33019"/>
        <dbReference type="ChEBI" id="CHEBI:37565"/>
        <dbReference type="ChEBI" id="CHEBI:58805"/>
        <dbReference type="EC" id="2.7.7.65"/>
    </reaction>
</comment>
<dbReference type="GO" id="GO:0052621">
    <property type="term" value="F:diguanylate cyclase activity"/>
    <property type="evidence" value="ECO:0007669"/>
    <property type="project" value="UniProtKB-EC"/>
</dbReference>
<dbReference type="CDD" id="cd01949">
    <property type="entry name" value="GGDEF"/>
    <property type="match status" value="1"/>
</dbReference>
<dbReference type="Pfam" id="PF25487">
    <property type="entry name" value="ETR1_N"/>
    <property type="match status" value="1"/>
</dbReference>
<keyword evidence="4" id="KW-0472">Membrane</keyword>
<proteinExistence type="predicted"/>
<comment type="caution">
    <text evidence="6">The sequence shown here is derived from an EMBL/GenBank/DDBJ whole genome shotgun (WGS) entry which is preliminary data.</text>
</comment>
<evidence type="ECO:0000259" key="5">
    <source>
        <dbReference type="PROSITE" id="PS50887"/>
    </source>
</evidence>
<protein>
    <recommendedName>
        <fullName evidence="2">diguanylate cyclase</fullName>
        <ecNumber evidence="2">2.7.7.65</ecNumber>
    </recommendedName>
</protein>
<dbReference type="PANTHER" id="PTHR45138:SF9">
    <property type="entry name" value="DIGUANYLATE CYCLASE DGCM-RELATED"/>
    <property type="match status" value="1"/>
</dbReference>
<feature type="domain" description="GGDEF" evidence="5">
    <location>
        <begin position="192"/>
        <end position="325"/>
    </location>
</feature>
<dbReference type="SUPFAM" id="SSF55073">
    <property type="entry name" value="Nucleotide cyclase"/>
    <property type="match status" value="1"/>
</dbReference>
<evidence type="ECO:0000256" key="3">
    <source>
        <dbReference type="ARBA" id="ARBA00034247"/>
    </source>
</evidence>
<dbReference type="RefSeq" id="WP_009726616.1">
    <property type="nucleotide sequence ID" value="NZ_APHR01000040.1"/>
</dbReference>
<keyword evidence="4" id="KW-0812">Transmembrane</keyword>
<gene>
    <name evidence="6" type="ORF">MPL1_08162</name>
</gene>
<evidence type="ECO:0000256" key="1">
    <source>
        <dbReference type="ARBA" id="ARBA00001946"/>
    </source>
</evidence>
<dbReference type="PATRIC" id="fig|1286106.3.peg.1637"/>
<dbReference type="InterPro" id="IPR058544">
    <property type="entry name" value="ETR1_N"/>
</dbReference>
<dbReference type="STRING" id="1286106.MPL1_08162"/>
<feature type="transmembrane region" description="Helical" evidence="4">
    <location>
        <begin position="58"/>
        <end position="85"/>
    </location>
</feature>
<reference evidence="6 7" key="1">
    <citation type="journal article" date="2013" name="Genome Announc.">
        <title>Draft Genome Sequence of Methylophaga lonarensis MPLT, a Haloalkaliphilic (Non-Methane-Utilizing) Methylotroph.</title>
        <authorList>
            <person name="Shetty S.A."/>
            <person name="Marathe N.P."/>
            <person name="Munot H."/>
            <person name="Antony C.P."/>
            <person name="Dhotre D.P."/>
            <person name="Murrell J.C."/>
            <person name="Shouche Y.S."/>
        </authorList>
    </citation>
    <scope>NUCLEOTIDE SEQUENCE [LARGE SCALE GENOMIC DNA]</scope>
    <source>
        <strain evidence="6 7">MPL</strain>
    </source>
</reference>
<dbReference type="Gene3D" id="3.30.70.270">
    <property type="match status" value="1"/>
</dbReference>
<dbReference type="InterPro" id="IPR043128">
    <property type="entry name" value="Rev_trsase/Diguanyl_cyclase"/>
</dbReference>
<feature type="transmembrane region" description="Helical" evidence="4">
    <location>
        <begin position="97"/>
        <end position="120"/>
    </location>
</feature>
<dbReference type="EC" id="2.7.7.65" evidence="2"/>
<dbReference type="GO" id="GO:1902201">
    <property type="term" value="P:negative regulation of bacterial-type flagellum-dependent cell motility"/>
    <property type="evidence" value="ECO:0007669"/>
    <property type="project" value="TreeGrafter"/>
</dbReference>
<dbReference type="PROSITE" id="PS50887">
    <property type="entry name" value="GGDEF"/>
    <property type="match status" value="1"/>
</dbReference>